<dbReference type="GO" id="GO:0005829">
    <property type="term" value="C:cytosol"/>
    <property type="evidence" value="ECO:0007669"/>
    <property type="project" value="TreeGrafter"/>
</dbReference>
<dbReference type="SUPFAM" id="SSF90209">
    <property type="entry name" value="Ran binding protein zinc finger-like"/>
    <property type="match status" value="1"/>
</dbReference>
<dbReference type="eggNOG" id="KOG1863">
    <property type="taxonomic scope" value="Eukaryota"/>
</dbReference>
<evidence type="ECO:0000256" key="11">
    <source>
        <dbReference type="SAM" id="MobiDB-lite"/>
    </source>
</evidence>
<dbReference type="InterPro" id="IPR028889">
    <property type="entry name" value="USP"/>
</dbReference>
<dbReference type="GO" id="GO:0006508">
    <property type="term" value="P:proteolysis"/>
    <property type="evidence" value="ECO:0007669"/>
    <property type="project" value="UniProtKB-KW"/>
</dbReference>
<dbReference type="SUPFAM" id="SSF143791">
    <property type="entry name" value="DUSP-like"/>
    <property type="match status" value="1"/>
</dbReference>
<dbReference type="InterPro" id="IPR036443">
    <property type="entry name" value="Znf_RanBP2_sf"/>
</dbReference>
<sequence length="1261" mass="142168">MARTKRKRDDDDGKRFADPYLLTTRPCRFTDHHRNKARGSKISSVVRNCTENPNCLYGLGEYQTGVWQTPKLLQRVFGDDPRVRQRNLLQCLFANPWLRNAVYEWEPREELQNKEQTVQMTALQKLFAQMQLGNENCYDPAEFASTLLLNNVMQQDAQMNYVTKCLKCKNKSMRPSSYYEISLNIKGHRSVEDCIQSYLAAEVLEGENKYFCEQCATKQSAERFMELNPQALPLTLMVQLMRFVYDANAGRKKKLTDVIEVDETLNLTELLRRSGQAKVFDDSVDVVYRLQGYLNHRGKSAHVGHYTASVAYPTPRMPSDDGESAVEWFEFDDGVVSDMTRSDAAKEHSHGAKICSRDIYMLLYVRDDSASTSCDRLGDANEILLPSESCQKEVEVLNAAFTAEVNAYVRKVSGMEARIQERLEAYKRFFEESYPYPDTSESLFYWVDSEWLRRWVTGDKYDGSVSSLSLLSCDTSDVKASIQQVLKPSTSDERGSEDSDEDDCVIVDPSYADAAISDEKSDGSGYTLNGSDARRVSRACYSDGDAHTNAQTPSAYSCRPISNGAAVMTKTAGTSESHDDDIPFMEPVDVGPLSCVHSHDLDLGARCLEKEPTRLVLRFAPDNAPRLKRISAKFFSYIKENCDVKPFPALEGHAQMRVFEAPSYRCAVCENDFSSKLLKDFDRLREVDEELVLLKAIPGSVTAAVAAGNYYLISRAWLKSYKSHLQMLHKELTRAVSKSKKGKMPTYPKMDDFCTTRRDEDVNSSHRMSGECDKMEMWQRPINKDITCSHGKLRLEKRLYRPVAAETWAHFSTKYPYHAVYAARATDSCLQCQMDDVINKKCLEVECGVRDEIISIAALESLFRRKLERGSVRLSDILDVTGAQGSSGFKVSPWAPQYSKRLLGRMFLVSRSWIAQWRNYIRNVSENLPPKLSSFCLLCMHQKLILSPGLLAAQGGQLVDASSLEVEFVTPGEMRALAERYGNPEMPLYYGLLVATIIPESGEEETHVVWQKCSLASLQLENEQHLSSDGRLEGTVPLGCHDAMDNTIICAECQASSDQRHRDELENFTNRVVDIQQLHDDQAVPTSEDLTIRVNASGRRRSRRVCQGSTCAWPIVANSTDTVYMLKAKIYAEIDALPTRQRLYYKGEPLENFRTLKELGIKAGDAVFMRLSEDSADDLVMEESLEREVGFVDSVFHSNPSASSQAAIPPATCENRALAITGSHRTRVWVCPACTYVNDDTDIVCEMCCTTKDGNSGRHGE</sequence>
<dbReference type="SUPFAM" id="SSF54001">
    <property type="entry name" value="Cysteine proteinases"/>
    <property type="match status" value="1"/>
</dbReference>
<evidence type="ECO:0000256" key="5">
    <source>
        <dbReference type="ARBA" id="ARBA00022723"/>
    </source>
</evidence>
<evidence type="ECO:0000256" key="8">
    <source>
        <dbReference type="ARBA" id="ARBA00022801"/>
    </source>
</evidence>
<dbReference type="SUPFAM" id="SSF54236">
    <property type="entry name" value="Ubiquitin-like"/>
    <property type="match status" value="1"/>
</dbReference>
<dbReference type="InterPro" id="IPR035927">
    <property type="entry name" value="DUSP-like_sf"/>
</dbReference>
<evidence type="ECO:0000259" key="12">
    <source>
        <dbReference type="PROSITE" id="PS50053"/>
    </source>
</evidence>
<dbReference type="EnsemblProtists" id="HpaT810722">
    <property type="protein sequence ID" value="HpaP810722"/>
    <property type="gene ID" value="HpaG810722"/>
</dbReference>
<keyword evidence="6" id="KW-0863">Zinc-finger</keyword>
<evidence type="ECO:0000256" key="10">
    <source>
        <dbReference type="ARBA" id="ARBA00022833"/>
    </source>
</evidence>
<name>M4BW21_HYAAE</name>
<evidence type="ECO:0000256" key="3">
    <source>
        <dbReference type="ARBA" id="ARBA00012759"/>
    </source>
</evidence>
<reference evidence="14" key="2">
    <citation type="submission" date="2015-06" db="UniProtKB">
        <authorList>
            <consortium name="EnsemblProtists"/>
        </authorList>
    </citation>
    <scope>IDENTIFICATION</scope>
    <source>
        <strain evidence="14">Emoy2</strain>
    </source>
</reference>
<dbReference type="PROSITE" id="PS01358">
    <property type="entry name" value="ZF_RANBP2_1"/>
    <property type="match status" value="1"/>
</dbReference>
<organism evidence="14 15">
    <name type="scientific">Hyaloperonospora arabidopsidis (strain Emoy2)</name>
    <name type="common">Downy mildew agent</name>
    <name type="synonym">Peronospora arabidopsidis</name>
    <dbReference type="NCBI Taxonomy" id="559515"/>
    <lineage>
        <taxon>Eukaryota</taxon>
        <taxon>Sar</taxon>
        <taxon>Stramenopiles</taxon>
        <taxon>Oomycota</taxon>
        <taxon>Peronosporomycetes</taxon>
        <taxon>Peronosporales</taxon>
        <taxon>Peronosporaceae</taxon>
        <taxon>Hyaloperonospora</taxon>
    </lineage>
</organism>
<dbReference type="GO" id="GO:0005634">
    <property type="term" value="C:nucleus"/>
    <property type="evidence" value="ECO:0007669"/>
    <property type="project" value="UniProtKB-SubCell"/>
</dbReference>
<dbReference type="InterPro" id="IPR000626">
    <property type="entry name" value="Ubiquitin-like_dom"/>
</dbReference>
<dbReference type="Gene3D" id="2.30.30.380">
    <property type="entry name" value="Zn-finger domain of Sec23/24"/>
    <property type="match status" value="1"/>
</dbReference>
<dbReference type="Pfam" id="PF00240">
    <property type="entry name" value="ubiquitin"/>
    <property type="match status" value="1"/>
</dbReference>
<proteinExistence type="inferred from homology"/>
<keyword evidence="5" id="KW-0479">Metal-binding</keyword>
<evidence type="ECO:0000256" key="9">
    <source>
        <dbReference type="ARBA" id="ARBA00022807"/>
    </source>
</evidence>
<evidence type="ECO:0000256" key="6">
    <source>
        <dbReference type="ARBA" id="ARBA00022771"/>
    </source>
</evidence>
<dbReference type="Pfam" id="PF00443">
    <property type="entry name" value="UCH"/>
    <property type="match status" value="1"/>
</dbReference>
<dbReference type="GO" id="GO:0004843">
    <property type="term" value="F:cysteine-type deubiquitinase activity"/>
    <property type="evidence" value="ECO:0007669"/>
    <property type="project" value="UniProtKB-EC"/>
</dbReference>
<comment type="catalytic activity">
    <reaction evidence="1">
        <text>Thiol-dependent hydrolysis of ester, thioester, amide, peptide and isopeptide bonds formed by the C-terminal Gly of ubiquitin (a 76-residue protein attached to proteins as an intracellular targeting signal).</text>
        <dbReference type="EC" id="3.4.19.12"/>
    </reaction>
</comment>
<dbReference type="SMART" id="SM00547">
    <property type="entry name" value="ZnF_RBZ"/>
    <property type="match status" value="1"/>
</dbReference>
<dbReference type="Gene3D" id="3.90.70.10">
    <property type="entry name" value="Cysteine proteinases"/>
    <property type="match status" value="2"/>
</dbReference>
<dbReference type="InterPro" id="IPR001394">
    <property type="entry name" value="Peptidase_C19_UCH"/>
</dbReference>
<evidence type="ECO:0000256" key="1">
    <source>
        <dbReference type="ARBA" id="ARBA00000707"/>
    </source>
</evidence>
<dbReference type="VEuPathDB" id="FungiDB:HpaG810722"/>
<dbReference type="PROSITE" id="PS50053">
    <property type="entry name" value="UBIQUITIN_2"/>
    <property type="match status" value="1"/>
</dbReference>
<keyword evidence="10" id="KW-0862">Zinc</keyword>
<dbReference type="InterPro" id="IPR038765">
    <property type="entry name" value="Papain-like_cys_pep_sf"/>
</dbReference>
<evidence type="ECO:0000313" key="14">
    <source>
        <dbReference type="EnsemblProtists" id="HpaP810722"/>
    </source>
</evidence>
<dbReference type="Gene3D" id="3.10.20.90">
    <property type="entry name" value="Phosphatidylinositol 3-kinase Catalytic Subunit, Chain A, domain 1"/>
    <property type="match status" value="1"/>
</dbReference>
<dbReference type="InParanoid" id="M4BW21"/>
<dbReference type="SMART" id="SM00213">
    <property type="entry name" value="UBQ"/>
    <property type="match status" value="1"/>
</dbReference>
<dbReference type="InterPro" id="IPR001876">
    <property type="entry name" value="Znf_RanBP2"/>
</dbReference>
<keyword evidence="8" id="KW-0378">Hydrolase</keyword>
<keyword evidence="7" id="KW-0833">Ubl conjugation pathway</keyword>
<feature type="region of interest" description="Disordered" evidence="11">
    <location>
        <begin position="485"/>
        <end position="504"/>
    </location>
</feature>
<dbReference type="GO" id="GO:0016579">
    <property type="term" value="P:protein deubiquitination"/>
    <property type="evidence" value="ECO:0007669"/>
    <property type="project" value="InterPro"/>
</dbReference>
<comment type="similarity">
    <text evidence="2">Belongs to the peptidase C19 family.</text>
</comment>
<dbReference type="InterPro" id="IPR050164">
    <property type="entry name" value="Peptidase_C19"/>
</dbReference>
<dbReference type="PANTHER" id="PTHR24006">
    <property type="entry name" value="UBIQUITIN CARBOXYL-TERMINAL HYDROLASE"/>
    <property type="match status" value="1"/>
</dbReference>
<dbReference type="AlphaFoldDB" id="M4BW21"/>
<dbReference type="HOGENOM" id="CLU_260646_0_0_1"/>
<dbReference type="InterPro" id="IPR029071">
    <property type="entry name" value="Ubiquitin-like_domsf"/>
</dbReference>
<dbReference type="GO" id="GO:0008270">
    <property type="term" value="F:zinc ion binding"/>
    <property type="evidence" value="ECO:0007669"/>
    <property type="project" value="UniProtKB-KW"/>
</dbReference>
<dbReference type="EMBL" id="JH597991">
    <property type="status" value="NOT_ANNOTATED_CDS"/>
    <property type="molecule type" value="Genomic_DNA"/>
</dbReference>
<protein>
    <recommendedName>
        <fullName evidence="3">ubiquitinyl hydrolase 1</fullName>
        <ecNumber evidence="3">3.4.19.12</ecNumber>
    </recommendedName>
</protein>
<evidence type="ECO:0000256" key="4">
    <source>
        <dbReference type="ARBA" id="ARBA00022670"/>
    </source>
</evidence>
<keyword evidence="15" id="KW-1185">Reference proteome</keyword>
<dbReference type="Proteomes" id="UP000011713">
    <property type="component" value="Unassembled WGS sequence"/>
</dbReference>
<dbReference type="PROSITE" id="PS50235">
    <property type="entry name" value="USP_3"/>
    <property type="match status" value="1"/>
</dbReference>
<evidence type="ECO:0000313" key="15">
    <source>
        <dbReference type="Proteomes" id="UP000011713"/>
    </source>
</evidence>
<feature type="domain" description="USP" evidence="13">
    <location>
        <begin position="71"/>
        <end position="367"/>
    </location>
</feature>
<feature type="domain" description="Ubiquitin-like" evidence="12">
    <location>
        <begin position="1120"/>
        <end position="1176"/>
    </location>
</feature>
<dbReference type="OMA" id="NKSMRPS"/>
<evidence type="ECO:0000256" key="2">
    <source>
        <dbReference type="ARBA" id="ARBA00009085"/>
    </source>
</evidence>
<dbReference type="STRING" id="559515.M4BW21"/>
<dbReference type="PANTHER" id="PTHR24006:SF722">
    <property type="entry name" value="UBIQUITIN CARBOXYL-TERMINAL HYDROLASE 48"/>
    <property type="match status" value="1"/>
</dbReference>
<keyword evidence="9" id="KW-0788">Thiol protease</keyword>
<accession>M4BW21</accession>
<reference evidence="15" key="1">
    <citation type="journal article" date="2010" name="Science">
        <title>Signatures of adaptation to obligate biotrophy in the Hyaloperonospora arabidopsidis genome.</title>
        <authorList>
            <person name="Baxter L."/>
            <person name="Tripathy S."/>
            <person name="Ishaque N."/>
            <person name="Boot N."/>
            <person name="Cabral A."/>
            <person name="Kemen E."/>
            <person name="Thines M."/>
            <person name="Ah-Fong A."/>
            <person name="Anderson R."/>
            <person name="Badejoko W."/>
            <person name="Bittner-Eddy P."/>
            <person name="Boore J.L."/>
            <person name="Chibucos M.C."/>
            <person name="Coates M."/>
            <person name="Dehal P."/>
            <person name="Delehaunty K."/>
            <person name="Dong S."/>
            <person name="Downton P."/>
            <person name="Dumas B."/>
            <person name="Fabro G."/>
            <person name="Fronick C."/>
            <person name="Fuerstenberg S.I."/>
            <person name="Fulton L."/>
            <person name="Gaulin E."/>
            <person name="Govers F."/>
            <person name="Hughes L."/>
            <person name="Humphray S."/>
            <person name="Jiang R.H."/>
            <person name="Judelson H."/>
            <person name="Kamoun S."/>
            <person name="Kyung K."/>
            <person name="Meijer H."/>
            <person name="Minx P."/>
            <person name="Morris P."/>
            <person name="Nelson J."/>
            <person name="Phuntumart V."/>
            <person name="Qutob D."/>
            <person name="Rehmany A."/>
            <person name="Rougon-Cardoso A."/>
            <person name="Ryden P."/>
            <person name="Torto-Alalibo T."/>
            <person name="Studholme D."/>
            <person name="Wang Y."/>
            <person name="Win J."/>
            <person name="Wood J."/>
            <person name="Clifton S.W."/>
            <person name="Rogers J."/>
            <person name="Van den Ackerveken G."/>
            <person name="Jones J.D."/>
            <person name="McDowell J.M."/>
            <person name="Beynon J."/>
            <person name="Tyler B.M."/>
        </authorList>
    </citation>
    <scope>NUCLEOTIDE SEQUENCE [LARGE SCALE GENOMIC DNA]</scope>
    <source>
        <strain evidence="15">Emoy2</strain>
    </source>
</reference>
<evidence type="ECO:0000256" key="7">
    <source>
        <dbReference type="ARBA" id="ARBA00022786"/>
    </source>
</evidence>
<keyword evidence="4" id="KW-0645">Protease</keyword>
<dbReference type="EC" id="3.4.19.12" evidence="3"/>
<evidence type="ECO:0000259" key="13">
    <source>
        <dbReference type="PROSITE" id="PS50235"/>
    </source>
</evidence>